<dbReference type="EMBL" id="CM042889">
    <property type="protein sequence ID" value="KAI4319514.1"/>
    <property type="molecule type" value="Genomic_DNA"/>
</dbReference>
<organism evidence="1 2">
    <name type="scientific">Melastoma candidum</name>
    <dbReference type="NCBI Taxonomy" id="119954"/>
    <lineage>
        <taxon>Eukaryota</taxon>
        <taxon>Viridiplantae</taxon>
        <taxon>Streptophyta</taxon>
        <taxon>Embryophyta</taxon>
        <taxon>Tracheophyta</taxon>
        <taxon>Spermatophyta</taxon>
        <taxon>Magnoliopsida</taxon>
        <taxon>eudicotyledons</taxon>
        <taxon>Gunneridae</taxon>
        <taxon>Pentapetalae</taxon>
        <taxon>rosids</taxon>
        <taxon>malvids</taxon>
        <taxon>Myrtales</taxon>
        <taxon>Melastomataceae</taxon>
        <taxon>Melastomatoideae</taxon>
        <taxon>Melastomateae</taxon>
        <taxon>Melastoma</taxon>
    </lineage>
</organism>
<proteinExistence type="predicted"/>
<protein>
    <submittedName>
        <fullName evidence="1">Uncharacterized protein</fullName>
    </submittedName>
</protein>
<reference evidence="2" key="1">
    <citation type="journal article" date="2023" name="Front. Plant Sci.">
        <title>Chromosomal-level genome assembly of Melastoma candidum provides insights into trichome evolution.</title>
        <authorList>
            <person name="Zhong Y."/>
            <person name="Wu W."/>
            <person name="Sun C."/>
            <person name="Zou P."/>
            <person name="Liu Y."/>
            <person name="Dai S."/>
            <person name="Zhou R."/>
        </authorList>
    </citation>
    <scope>NUCLEOTIDE SEQUENCE [LARGE SCALE GENOMIC DNA]</scope>
</reference>
<sequence length="229" mass="24352">MQKTAQAWFTGGPSGAGGGDSYQSQKPSVLADWNAYAATADTSSDSVLGFDIESAVRTANDKVSGTFDVVSKGVRELPGSLHSATSNVTSGTSLTYFGVLLATGVLFIFIAFTMFLPVMVLVPQKFAICFTIGSAFVVASFFPLKGVKYQLDHMLSKQRLPFTVGFFGSMVGTVYVSMVVHSYILSVLFSVMQVLALAYYVVSYFPGGSTGLKFISSALTSSVMKCFGK</sequence>
<evidence type="ECO:0000313" key="1">
    <source>
        <dbReference type="EMBL" id="KAI4319514.1"/>
    </source>
</evidence>
<name>A0ACB9M5F9_9MYRT</name>
<comment type="caution">
    <text evidence="1">The sequence shown here is derived from an EMBL/GenBank/DDBJ whole genome shotgun (WGS) entry which is preliminary data.</text>
</comment>
<evidence type="ECO:0000313" key="2">
    <source>
        <dbReference type="Proteomes" id="UP001057402"/>
    </source>
</evidence>
<gene>
    <name evidence="1" type="ORF">MLD38_033102</name>
</gene>
<accession>A0ACB9M5F9</accession>
<dbReference type="Proteomes" id="UP001057402">
    <property type="component" value="Chromosome 10"/>
</dbReference>
<keyword evidence="2" id="KW-1185">Reference proteome</keyword>